<keyword evidence="2" id="KW-0511">Multifunctional enzyme</keyword>
<feature type="non-terminal residue" evidence="5">
    <location>
        <position position="250"/>
    </location>
</feature>
<accession>A0ABR5HPY8</accession>
<evidence type="ECO:0000313" key="6">
    <source>
        <dbReference type="Proteomes" id="UP000037274"/>
    </source>
</evidence>
<evidence type="ECO:0000256" key="2">
    <source>
        <dbReference type="ARBA" id="ARBA00023268"/>
    </source>
</evidence>
<feature type="region of interest" description="C-terminal hotdog fold" evidence="3">
    <location>
        <begin position="54"/>
        <end position="197"/>
    </location>
</feature>
<sequence>VALGAPDENGSRTVDVYSLGDHDSWTRHATGLLSAAPTPRRAGYDFTTWPPPRAERVEVEGFYESLVGNGYAYGPVFQGLRSVWRRGDEVFAEVALPEEQRKEADRYGIHPALLDAALHAGMLGAAAPTDGQEPDAPVLPFAWNGLVLHAAGASALRVRLTTSGPGAVALEAADETGDLVVAVDSLVSRPVSVQRPGLKDALFLVEWSELAAVAGEPSPSWHPVTSADELPSGIAVLEASGGQESPLSLT</sequence>
<dbReference type="InterPro" id="IPR042104">
    <property type="entry name" value="PKS_dehydratase_sf"/>
</dbReference>
<dbReference type="PANTHER" id="PTHR43775">
    <property type="entry name" value="FATTY ACID SYNTHASE"/>
    <property type="match status" value="1"/>
</dbReference>
<dbReference type="PANTHER" id="PTHR43775:SF51">
    <property type="entry name" value="INACTIVE PHENOLPHTHIOCEROL SYNTHESIS POLYKETIDE SYNTHASE TYPE I PKS1-RELATED"/>
    <property type="match status" value="1"/>
</dbReference>
<protein>
    <recommendedName>
        <fullName evidence="4">PKS/mFAS DH domain-containing protein</fullName>
    </recommendedName>
</protein>
<dbReference type="Gene3D" id="3.10.129.110">
    <property type="entry name" value="Polyketide synthase dehydratase"/>
    <property type="match status" value="1"/>
</dbReference>
<dbReference type="InterPro" id="IPR049900">
    <property type="entry name" value="PKS_mFAS_DH"/>
</dbReference>
<gene>
    <name evidence="5" type="ORF">ACH49_30535</name>
</gene>
<comment type="caution">
    <text evidence="3">Lacks conserved residue(s) required for the propagation of feature annotation.</text>
</comment>
<evidence type="ECO:0000256" key="1">
    <source>
        <dbReference type="ARBA" id="ARBA00022679"/>
    </source>
</evidence>
<dbReference type="Proteomes" id="UP000037274">
    <property type="component" value="Unassembled WGS sequence"/>
</dbReference>
<feature type="non-terminal residue" evidence="5">
    <location>
        <position position="1"/>
    </location>
</feature>
<reference evidence="5 6" key="1">
    <citation type="submission" date="2015-06" db="EMBL/GenBank/DDBJ databases">
        <title>Draft genome sequence of Streptomyces leeuwenhoekii C58, which produces the novel lasso peptide, chaxapeptin.</title>
        <authorList>
            <person name="Yi Y."/>
            <person name="Hai D."/>
            <person name="Jaspars M."/>
            <person name="Sheng H."/>
            <person name="Rateb M.E."/>
            <person name="Bull A."/>
            <person name="Goodfellow M."/>
            <person name="Asenjo J.A."/>
            <person name="Ebel R."/>
        </authorList>
    </citation>
    <scope>NUCLEOTIDE SEQUENCE [LARGE SCALE GENOMIC DNA]</scope>
    <source>
        <strain evidence="5 6">C58</strain>
    </source>
</reference>
<feature type="domain" description="PKS/mFAS DH" evidence="4">
    <location>
        <begin position="1"/>
        <end position="197"/>
    </location>
</feature>
<comment type="caution">
    <text evidence="5">The sequence shown here is derived from an EMBL/GenBank/DDBJ whole genome shotgun (WGS) entry which is preliminary data.</text>
</comment>
<dbReference type="InterPro" id="IPR049551">
    <property type="entry name" value="PKS_DH_C"/>
</dbReference>
<evidence type="ECO:0000313" key="5">
    <source>
        <dbReference type="EMBL" id="KMS65733.1"/>
    </source>
</evidence>
<dbReference type="Pfam" id="PF14765">
    <property type="entry name" value="PS-DH"/>
    <property type="match status" value="1"/>
</dbReference>
<name>A0ABR5HPY8_STRLW</name>
<organism evidence="5 6">
    <name type="scientific">Streptomyces leeuwenhoekii</name>
    <dbReference type="NCBI Taxonomy" id="1437453"/>
    <lineage>
        <taxon>Bacteria</taxon>
        <taxon>Bacillati</taxon>
        <taxon>Actinomycetota</taxon>
        <taxon>Actinomycetes</taxon>
        <taxon>Kitasatosporales</taxon>
        <taxon>Streptomycetaceae</taxon>
        <taxon>Streptomyces</taxon>
    </lineage>
</organism>
<proteinExistence type="predicted"/>
<dbReference type="InterPro" id="IPR050091">
    <property type="entry name" value="PKS_NRPS_Biosynth_Enz"/>
</dbReference>
<dbReference type="PROSITE" id="PS52019">
    <property type="entry name" value="PKS_MFAS_DH"/>
    <property type="match status" value="1"/>
</dbReference>
<dbReference type="EMBL" id="LFEH01000377">
    <property type="protein sequence ID" value="KMS65733.1"/>
    <property type="molecule type" value="Genomic_DNA"/>
</dbReference>
<dbReference type="RefSeq" id="WP_048574694.1">
    <property type="nucleotide sequence ID" value="NZ_LFEH01000377.1"/>
</dbReference>
<keyword evidence="1" id="KW-0808">Transferase</keyword>
<keyword evidence="6" id="KW-1185">Reference proteome</keyword>
<evidence type="ECO:0000259" key="4">
    <source>
        <dbReference type="PROSITE" id="PS52019"/>
    </source>
</evidence>
<evidence type="ECO:0000256" key="3">
    <source>
        <dbReference type="PROSITE-ProRule" id="PRU01363"/>
    </source>
</evidence>
<feature type="region of interest" description="N-terminal hotdog fold" evidence="3">
    <location>
        <begin position="1"/>
        <end position="40"/>
    </location>
</feature>